<proteinExistence type="predicted"/>
<feature type="region of interest" description="Disordered" evidence="1">
    <location>
        <begin position="80"/>
        <end position="114"/>
    </location>
</feature>
<comment type="caution">
    <text evidence="2">The sequence shown here is derived from an EMBL/GenBank/DDBJ whole genome shotgun (WGS) entry which is preliminary data.</text>
</comment>
<evidence type="ECO:0000313" key="2">
    <source>
        <dbReference type="EMBL" id="RUP44316.1"/>
    </source>
</evidence>
<gene>
    <name evidence="2" type="ORF">BC936DRAFT_149643</name>
</gene>
<dbReference type="EMBL" id="RBNI01009150">
    <property type="protein sequence ID" value="RUP44316.1"/>
    <property type="molecule type" value="Genomic_DNA"/>
</dbReference>
<accession>A0A433D0F8</accession>
<dbReference type="AlphaFoldDB" id="A0A433D0F8"/>
<evidence type="ECO:0000256" key="1">
    <source>
        <dbReference type="SAM" id="MobiDB-lite"/>
    </source>
</evidence>
<reference evidence="2 3" key="1">
    <citation type="journal article" date="2018" name="New Phytol.">
        <title>Phylogenomics of Endogonaceae and evolution of mycorrhizas within Mucoromycota.</title>
        <authorList>
            <person name="Chang Y."/>
            <person name="Desiro A."/>
            <person name="Na H."/>
            <person name="Sandor L."/>
            <person name="Lipzen A."/>
            <person name="Clum A."/>
            <person name="Barry K."/>
            <person name="Grigoriev I.V."/>
            <person name="Martin F.M."/>
            <person name="Stajich J.E."/>
            <person name="Smith M.E."/>
            <person name="Bonito G."/>
            <person name="Spatafora J.W."/>
        </authorList>
    </citation>
    <scope>NUCLEOTIDE SEQUENCE [LARGE SCALE GENOMIC DNA]</scope>
    <source>
        <strain evidence="2 3">GMNB39</strain>
    </source>
</reference>
<protein>
    <submittedName>
        <fullName evidence="2">Uncharacterized protein</fullName>
    </submittedName>
</protein>
<name>A0A433D0F8_9FUNG</name>
<evidence type="ECO:0000313" key="3">
    <source>
        <dbReference type="Proteomes" id="UP000268093"/>
    </source>
</evidence>
<feature type="compositionally biased region" description="Basic and acidic residues" evidence="1">
    <location>
        <begin position="92"/>
        <end position="114"/>
    </location>
</feature>
<keyword evidence="3" id="KW-1185">Reference proteome</keyword>
<dbReference type="Proteomes" id="UP000268093">
    <property type="component" value="Unassembled WGS sequence"/>
</dbReference>
<sequence length="114" mass="11742">MALWRRPSHLPRKKAPTVIPTTAAMAMATMGMETMTPVGIETAESTPGLSVGTQVAVRDVTDAGVILLLVLDDLIGEGAHGAVQTGDGGGGELHRDGDDIGAEVGRHQDKGEVC</sequence>
<organism evidence="2 3">
    <name type="scientific">Jimgerdemannia flammicorona</name>
    <dbReference type="NCBI Taxonomy" id="994334"/>
    <lineage>
        <taxon>Eukaryota</taxon>
        <taxon>Fungi</taxon>
        <taxon>Fungi incertae sedis</taxon>
        <taxon>Mucoromycota</taxon>
        <taxon>Mucoromycotina</taxon>
        <taxon>Endogonomycetes</taxon>
        <taxon>Endogonales</taxon>
        <taxon>Endogonaceae</taxon>
        <taxon>Jimgerdemannia</taxon>
    </lineage>
</organism>